<reference evidence="2" key="3">
    <citation type="submission" date="2025-09" db="UniProtKB">
        <authorList>
            <consortium name="Ensembl"/>
        </authorList>
    </citation>
    <scope>IDENTIFICATION</scope>
</reference>
<sequence length="324" mass="36251">MQRPNSVLLHSITSLPNCSRISFQGPAQKARQGPGPAHPELGRRTAPAPRPASSRGAGYAPADPGRAGNGQLGDPYLQALVATAASRKGQVLEVGFGAAMAATKVQEAHIDEHWIVECNDEVFQRLQDWAQRPPLRVVPLKSLWEKVAPTLTDSHFDGILYDTYPLSEGTWHTHQFNLIRDHALPPAEAREHPHLLQPHLLGELMKSKYYSDITTVFQETQVSALLKAGFRRKNIHTQVTADYRYYPFRWMITPVEHLVSCCIFNLSSNSVAPPSQYIQNKITFHRLHCPHPGPSYHYLSLKLLPKPSNWLLLSSLLPFSQLST</sequence>
<reference evidence="2" key="1">
    <citation type="submission" date="2019-08" db="EMBL/GenBank/DDBJ databases">
        <title>Phocoena sinus (Vaquita) genome, mPhoSin1, primary haplotype.</title>
        <authorList>
            <person name="Morin P."/>
            <person name="Mountcastle J."/>
            <person name="Fungtammasan C."/>
            <person name="Rhie A."/>
            <person name="Rojas-Bracho L."/>
            <person name="Smith C.R."/>
            <person name="Taylor B.L."/>
            <person name="Gulland F.M.D."/>
            <person name="Musser W."/>
            <person name="Houck M."/>
            <person name="Haase B."/>
            <person name="Paez S."/>
            <person name="Howe K."/>
            <person name="Torrance J."/>
            <person name="Formenti G."/>
            <person name="Phillippy A."/>
            <person name="Ryder O."/>
            <person name="Jarvis E.D."/>
            <person name="Fedrigo O."/>
        </authorList>
    </citation>
    <scope>NUCLEOTIDE SEQUENCE [LARGE SCALE GENOMIC DNA]</scope>
</reference>
<evidence type="ECO:0000256" key="1">
    <source>
        <dbReference type="SAM" id="MobiDB-lite"/>
    </source>
</evidence>
<dbReference type="Ensembl" id="ENSPSNT00000001525.1">
    <property type="protein sequence ID" value="ENSPSNP00000001289.1"/>
    <property type="gene ID" value="ENSPSNG00000001031.1"/>
</dbReference>
<feature type="region of interest" description="Disordered" evidence="1">
    <location>
        <begin position="20"/>
        <end position="71"/>
    </location>
</feature>
<dbReference type="GeneTree" id="ENSGT00390000018061"/>
<dbReference type="Gene3D" id="3.40.50.150">
    <property type="entry name" value="Vaccinia Virus protein VP39"/>
    <property type="match status" value="1"/>
</dbReference>
<dbReference type="GO" id="GO:0005634">
    <property type="term" value="C:nucleus"/>
    <property type="evidence" value="ECO:0007669"/>
    <property type="project" value="TreeGrafter"/>
</dbReference>
<protein>
    <recommendedName>
        <fullName evidence="4">Guanidinoacetate N-methyltransferase</fullName>
    </recommendedName>
</protein>
<dbReference type="Proteomes" id="UP000694554">
    <property type="component" value="Chromosome 5"/>
</dbReference>
<accession>A0A8C9B5W5</accession>
<organism evidence="2 3">
    <name type="scientific">Phocoena sinus</name>
    <name type="common">Vaquita</name>
    <dbReference type="NCBI Taxonomy" id="42100"/>
    <lineage>
        <taxon>Eukaryota</taxon>
        <taxon>Metazoa</taxon>
        <taxon>Chordata</taxon>
        <taxon>Craniata</taxon>
        <taxon>Vertebrata</taxon>
        <taxon>Euteleostomi</taxon>
        <taxon>Mammalia</taxon>
        <taxon>Eutheria</taxon>
        <taxon>Laurasiatheria</taxon>
        <taxon>Artiodactyla</taxon>
        <taxon>Whippomorpha</taxon>
        <taxon>Cetacea</taxon>
        <taxon>Odontoceti</taxon>
        <taxon>Phocoenidae</taxon>
        <taxon>Phocoena</taxon>
    </lineage>
</organism>
<dbReference type="CDD" id="cd02440">
    <property type="entry name" value="AdoMet_MTases"/>
    <property type="match status" value="1"/>
</dbReference>
<keyword evidence="3" id="KW-1185">Reference proteome</keyword>
<evidence type="ECO:0000313" key="3">
    <source>
        <dbReference type="Proteomes" id="UP000694554"/>
    </source>
</evidence>
<dbReference type="InterPro" id="IPR051038">
    <property type="entry name" value="RMT2/GAMT_Mtase"/>
</dbReference>
<dbReference type="InterPro" id="IPR029063">
    <property type="entry name" value="SAM-dependent_MTases_sf"/>
</dbReference>
<proteinExistence type="predicted"/>
<dbReference type="AlphaFoldDB" id="A0A8C9B5W5"/>
<name>A0A8C9B5W5_PHOSS</name>
<dbReference type="PANTHER" id="PTHR32379">
    <property type="entry name" value="GUANIDINOACETATE N-METHYLTRANSFERASE"/>
    <property type="match status" value="1"/>
</dbReference>
<evidence type="ECO:0008006" key="4">
    <source>
        <dbReference type="Google" id="ProtNLM"/>
    </source>
</evidence>
<reference evidence="2" key="2">
    <citation type="submission" date="2025-08" db="UniProtKB">
        <authorList>
            <consortium name="Ensembl"/>
        </authorList>
    </citation>
    <scope>IDENTIFICATION</scope>
</reference>
<dbReference type="SUPFAM" id="SSF53335">
    <property type="entry name" value="S-adenosyl-L-methionine-dependent methyltransferases"/>
    <property type="match status" value="1"/>
</dbReference>
<feature type="compositionally biased region" description="Low complexity" evidence="1">
    <location>
        <begin position="44"/>
        <end position="58"/>
    </location>
</feature>
<evidence type="ECO:0000313" key="2">
    <source>
        <dbReference type="Ensembl" id="ENSPSNP00000001289.1"/>
    </source>
</evidence>
<dbReference type="GO" id="GO:0030731">
    <property type="term" value="F:guanidinoacetate N-methyltransferase activity"/>
    <property type="evidence" value="ECO:0007669"/>
    <property type="project" value="TreeGrafter"/>
</dbReference>
<dbReference type="PANTHER" id="PTHR32379:SF1">
    <property type="entry name" value="GUANIDINOACETATE N-METHYLTRANSFERASE"/>
    <property type="match status" value="1"/>
</dbReference>
<dbReference type="GO" id="GO:0006601">
    <property type="term" value="P:creatine biosynthetic process"/>
    <property type="evidence" value="ECO:0007669"/>
    <property type="project" value="TreeGrafter"/>
</dbReference>
<dbReference type="GO" id="GO:0005737">
    <property type="term" value="C:cytoplasm"/>
    <property type="evidence" value="ECO:0007669"/>
    <property type="project" value="TreeGrafter"/>
</dbReference>